<dbReference type="SMART" id="SM00209">
    <property type="entry name" value="TSP1"/>
    <property type="match status" value="2"/>
</dbReference>
<dbReference type="PANTHER" id="PTHR22906:SF43">
    <property type="entry name" value="PROPERDIN"/>
    <property type="match status" value="1"/>
</dbReference>
<sequence>MELSIHLVLVCCLVVAVQLEETPEKCSYPCYTQQKYVVVCGWMNWSRCSKYRSILSTCFKSCAVNGGWSDYVETGRTTCSASCGTGNEIITLTRTCTNPSPAHGGLPCPGDSTTTEEVECNIQPCPVNGGWSDWSEWEDHDECSALCGTGKIDQWRSRTCNNPAPAFGGADCSGVSLENRITDCNTDSCGDRCPPNVVKYLEHPNNKNRFYQCDNQVAKLQNCPPITIWSQADLTCVSENVPAPPDDECSNGKHLSPDPTDCTKFYKCAAGKRVGEAFSCGPNLAFNPMGYCDHSYNVPEC</sequence>
<dbReference type="PROSITE" id="PS50092">
    <property type="entry name" value="TSP1"/>
    <property type="match status" value="2"/>
</dbReference>
<protein>
    <recommendedName>
        <fullName evidence="7">Chitin-binding type-2 domain-containing protein</fullName>
    </recommendedName>
</protein>
<gene>
    <name evidence="8" type="ORF">SNE40_000560</name>
</gene>
<keyword evidence="4" id="KW-0677">Repeat</keyword>
<proteinExistence type="predicted"/>
<evidence type="ECO:0000313" key="9">
    <source>
        <dbReference type="Proteomes" id="UP001347796"/>
    </source>
</evidence>
<dbReference type="InterPro" id="IPR036383">
    <property type="entry name" value="TSP1_rpt_sf"/>
</dbReference>
<feature type="signal peptide" evidence="6">
    <location>
        <begin position="1"/>
        <end position="19"/>
    </location>
</feature>
<dbReference type="PANTHER" id="PTHR22906">
    <property type="entry name" value="PROPERDIN"/>
    <property type="match status" value="1"/>
</dbReference>
<name>A0AAN8QH35_PATCE</name>
<dbReference type="AlphaFoldDB" id="A0AAN8QH35"/>
<feature type="domain" description="Chitin-binding type-2" evidence="7">
    <location>
        <begin position="190"/>
        <end position="236"/>
    </location>
</feature>
<dbReference type="PROSITE" id="PS50940">
    <property type="entry name" value="CHIT_BIND_II"/>
    <property type="match status" value="2"/>
</dbReference>
<keyword evidence="3 6" id="KW-0732">Signal</keyword>
<evidence type="ECO:0000259" key="7">
    <source>
        <dbReference type="PROSITE" id="PS50940"/>
    </source>
</evidence>
<evidence type="ECO:0000256" key="5">
    <source>
        <dbReference type="ARBA" id="ARBA00023157"/>
    </source>
</evidence>
<dbReference type="Gene3D" id="2.170.140.10">
    <property type="entry name" value="Chitin binding domain"/>
    <property type="match status" value="2"/>
</dbReference>
<evidence type="ECO:0000313" key="8">
    <source>
        <dbReference type="EMBL" id="KAK6195044.1"/>
    </source>
</evidence>
<dbReference type="Gene3D" id="2.20.100.10">
    <property type="entry name" value="Thrombospondin type-1 (TSP1) repeat"/>
    <property type="match status" value="2"/>
</dbReference>
<comment type="caution">
    <text evidence="8">The sequence shown here is derived from an EMBL/GenBank/DDBJ whole genome shotgun (WGS) entry which is preliminary data.</text>
</comment>
<dbReference type="Pfam" id="PF01607">
    <property type="entry name" value="CBM_14"/>
    <property type="match status" value="2"/>
</dbReference>
<keyword evidence="2" id="KW-0964">Secreted</keyword>
<keyword evidence="9" id="KW-1185">Reference proteome</keyword>
<evidence type="ECO:0000256" key="1">
    <source>
        <dbReference type="ARBA" id="ARBA00004613"/>
    </source>
</evidence>
<evidence type="ECO:0000256" key="3">
    <source>
        <dbReference type="ARBA" id="ARBA00022729"/>
    </source>
</evidence>
<feature type="chain" id="PRO_5042855279" description="Chitin-binding type-2 domain-containing protein" evidence="6">
    <location>
        <begin position="20"/>
        <end position="301"/>
    </location>
</feature>
<dbReference type="InterPro" id="IPR002557">
    <property type="entry name" value="Chitin-bd_dom"/>
</dbReference>
<reference evidence="8 9" key="1">
    <citation type="submission" date="2024-01" db="EMBL/GenBank/DDBJ databases">
        <title>The genome of the rayed Mediterranean limpet Patella caerulea (Linnaeus, 1758).</title>
        <authorList>
            <person name="Anh-Thu Weber A."/>
            <person name="Halstead-Nussloch G."/>
        </authorList>
    </citation>
    <scope>NUCLEOTIDE SEQUENCE [LARGE SCALE GENOMIC DNA]</scope>
    <source>
        <strain evidence="8">AATW-2023a</strain>
        <tissue evidence="8">Whole specimen</tissue>
    </source>
</reference>
<dbReference type="GO" id="GO:0008061">
    <property type="term" value="F:chitin binding"/>
    <property type="evidence" value="ECO:0007669"/>
    <property type="project" value="InterPro"/>
</dbReference>
<comment type="subcellular location">
    <subcellularLocation>
        <location evidence="1">Secreted</location>
    </subcellularLocation>
</comment>
<dbReference type="Proteomes" id="UP001347796">
    <property type="component" value="Unassembled WGS sequence"/>
</dbReference>
<evidence type="ECO:0000256" key="4">
    <source>
        <dbReference type="ARBA" id="ARBA00022737"/>
    </source>
</evidence>
<dbReference type="FunFam" id="2.20.100.10:FF:000001">
    <property type="entry name" value="semaphorin-5A isoform X1"/>
    <property type="match status" value="1"/>
</dbReference>
<dbReference type="EMBL" id="JAZGQO010000001">
    <property type="protein sequence ID" value="KAK6195044.1"/>
    <property type="molecule type" value="Genomic_DNA"/>
</dbReference>
<dbReference type="SUPFAM" id="SSF57625">
    <property type="entry name" value="Invertebrate chitin-binding proteins"/>
    <property type="match status" value="2"/>
</dbReference>
<organism evidence="8 9">
    <name type="scientific">Patella caerulea</name>
    <name type="common">Rayed Mediterranean limpet</name>
    <dbReference type="NCBI Taxonomy" id="87958"/>
    <lineage>
        <taxon>Eukaryota</taxon>
        <taxon>Metazoa</taxon>
        <taxon>Spiralia</taxon>
        <taxon>Lophotrochozoa</taxon>
        <taxon>Mollusca</taxon>
        <taxon>Gastropoda</taxon>
        <taxon>Patellogastropoda</taxon>
        <taxon>Patelloidea</taxon>
        <taxon>Patellidae</taxon>
        <taxon>Patella</taxon>
    </lineage>
</organism>
<dbReference type="SMART" id="SM00494">
    <property type="entry name" value="ChtBD2"/>
    <property type="match status" value="2"/>
</dbReference>
<feature type="domain" description="Chitin-binding type-2" evidence="7">
    <location>
        <begin position="246"/>
        <end position="301"/>
    </location>
</feature>
<evidence type="ECO:0000256" key="6">
    <source>
        <dbReference type="SAM" id="SignalP"/>
    </source>
</evidence>
<evidence type="ECO:0000256" key="2">
    <source>
        <dbReference type="ARBA" id="ARBA00022525"/>
    </source>
</evidence>
<dbReference type="InterPro" id="IPR000884">
    <property type="entry name" value="TSP1_rpt"/>
</dbReference>
<keyword evidence="5" id="KW-1015">Disulfide bond</keyword>
<dbReference type="GO" id="GO:0005576">
    <property type="term" value="C:extracellular region"/>
    <property type="evidence" value="ECO:0007669"/>
    <property type="project" value="InterPro"/>
</dbReference>
<dbReference type="InterPro" id="IPR036508">
    <property type="entry name" value="Chitin-bd_dom_sf"/>
</dbReference>
<dbReference type="Pfam" id="PF00090">
    <property type="entry name" value="TSP_1"/>
    <property type="match status" value="2"/>
</dbReference>
<accession>A0AAN8QH35</accession>
<dbReference type="InterPro" id="IPR052065">
    <property type="entry name" value="Compl_asym_regulator"/>
</dbReference>
<dbReference type="SUPFAM" id="SSF82895">
    <property type="entry name" value="TSP-1 type 1 repeat"/>
    <property type="match status" value="2"/>
</dbReference>